<accession>A0ABV7LSK8</accession>
<evidence type="ECO:0000256" key="1">
    <source>
        <dbReference type="ARBA" id="ARBA00023002"/>
    </source>
</evidence>
<dbReference type="PANTHER" id="PTHR43333:SF1">
    <property type="entry name" value="D-ISOMER SPECIFIC 2-HYDROXYACID DEHYDROGENASE NAD-BINDING DOMAIN-CONTAINING PROTEIN"/>
    <property type="match status" value="1"/>
</dbReference>
<dbReference type="Pfam" id="PF02826">
    <property type="entry name" value="2-Hacid_dh_C"/>
    <property type="match status" value="1"/>
</dbReference>
<name>A0ABV7LSK8_9GAMM</name>
<reference evidence="5" key="1">
    <citation type="journal article" date="2019" name="Int. J. Syst. Evol. Microbiol.">
        <title>The Global Catalogue of Microorganisms (GCM) 10K type strain sequencing project: providing services to taxonomists for standard genome sequencing and annotation.</title>
        <authorList>
            <consortium name="The Broad Institute Genomics Platform"/>
            <consortium name="The Broad Institute Genome Sequencing Center for Infectious Disease"/>
            <person name="Wu L."/>
            <person name="Ma J."/>
        </authorList>
    </citation>
    <scope>NUCLEOTIDE SEQUENCE [LARGE SCALE GENOMIC DNA]</scope>
    <source>
        <strain evidence="5">CECT 7698</strain>
    </source>
</reference>
<evidence type="ECO:0000259" key="3">
    <source>
        <dbReference type="Pfam" id="PF02826"/>
    </source>
</evidence>
<proteinExistence type="predicted"/>
<evidence type="ECO:0000256" key="2">
    <source>
        <dbReference type="ARBA" id="ARBA00023027"/>
    </source>
</evidence>
<dbReference type="SUPFAM" id="SSF51735">
    <property type="entry name" value="NAD(P)-binding Rossmann-fold domains"/>
    <property type="match status" value="1"/>
</dbReference>
<protein>
    <submittedName>
        <fullName evidence="4">D-2-hydroxyacid dehydrogenase</fullName>
    </submittedName>
</protein>
<dbReference type="InterPro" id="IPR006140">
    <property type="entry name" value="D-isomer_DH_NAD-bd"/>
</dbReference>
<gene>
    <name evidence="4" type="ORF">ACFOEV_17960</name>
</gene>
<dbReference type="InterPro" id="IPR036291">
    <property type="entry name" value="NAD(P)-bd_dom_sf"/>
</dbReference>
<dbReference type="CDD" id="cd05300">
    <property type="entry name" value="2-Hacid_dh_1"/>
    <property type="match status" value="1"/>
</dbReference>
<dbReference type="EMBL" id="JBHRUG010000031">
    <property type="protein sequence ID" value="MFC3285489.1"/>
    <property type="molecule type" value="Genomic_DNA"/>
</dbReference>
<comment type="caution">
    <text evidence="4">The sequence shown here is derived from an EMBL/GenBank/DDBJ whole genome shotgun (WGS) entry which is preliminary data.</text>
</comment>
<feature type="domain" description="D-isomer specific 2-hydroxyacid dehydrogenase NAD-binding" evidence="3">
    <location>
        <begin position="126"/>
        <end position="298"/>
    </location>
</feature>
<keyword evidence="5" id="KW-1185">Reference proteome</keyword>
<keyword evidence="2" id="KW-0520">NAD</keyword>
<sequence length="335" mass="37356">MSQLGAPTAQDTPFPIRHILYLQKSQLLEQQRELVSSLLKDALPEAEIVFAGDVESVPQGVAFDVVIAPTLPWLPDALHKLDGYRWIHFLSAGVEKIWEMDFDKTHTLMTKSCGVHGAPISEYVIGAILYFTKQFGRFHDQTRRGEWQRTWLGELTGCQLTVLGLGHIGQCLALRATAFDMRVVGTLRHLRPVKHVDRVVPWSLIGEELARTDFLVVCLPLTDDTRGLVNDELLAKLKPHALLVDISRGGVVKGEAVLRALDNGTLQGAALDVFEQRALSKESRLWKRDDILITPHVAGTTPFYLKRALGVFVENLRAQQQGLPFTTPVSIELGY</sequence>
<keyword evidence="1" id="KW-0560">Oxidoreductase</keyword>
<dbReference type="Gene3D" id="3.40.50.720">
    <property type="entry name" value="NAD(P)-binding Rossmann-like Domain"/>
    <property type="match status" value="2"/>
</dbReference>
<dbReference type="SUPFAM" id="SSF52283">
    <property type="entry name" value="Formate/glycerate dehydrogenase catalytic domain-like"/>
    <property type="match status" value="1"/>
</dbReference>
<dbReference type="Proteomes" id="UP001595579">
    <property type="component" value="Unassembled WGS sequence"/>
</dbReference>
<dbReference type="PANTHER" id="PTHR43333">
    <property type="entry name" value="2-HACID_DH_C DOMAIN-CONTAINING PROTEIN"/>
    <property type="match status" value="1"/>
</dbReference>
<evidence type="ECO:0000313" key="5">
    <source>
        <dbReference type="Proteomes" id="UP001595579"/>
    </source>
</evidence>
<dbReference type="RefSeq" id="WP_386776255.1">
    <property type="nucleotide sequence ID" value="NZ_JBHRUG010000031.1"/>
</dbReference>
<organism evidence="4 5">
    <name type="scientific">Litchfieldella rifensis</name>
    <dbReference type="NCBI Taxonomy" id="762643"/>
    <lineage>
        <taxon>Bacteria</taxon>
        <taxon>Pseudomonadati</taxon>
        <taxon>Pseudomonadota</taxon>
        <taxon>Gammaproteobacteria</taxon>
        <taxon>Oceanospirillales</taxon>
        <taxon>Halomonadaceae</taxon>
        <taxon>Litchfieldella</taxon>
    </lineage>
</organism>
<evidence type="ECO:0000313" key="4">
    <source>
        <dbReference type="EMBL" id="MFC3285489.1"/>
    </source>
</evidence>